<gene>
    <name evidence="1" type="ORF">FHR83_005355</name>
</gene>
<dbReference type="Proteomes" id="UP000590749">
    <property type="component" value="Unassembled WGS sequence"/>
</dbReference>
<proteinExistence type="predicted"/>
<comment type="caution">
    <text evidence="1">The sequence shown here is derived from an EMBL/GenBank/DDBJ whole genome shotgun (WGS) entry which is preliminary data.</text>
</comment>
<reference evidence="1 2" key="1">
    <citation type="submission" date="2020-08" db="EMBL/GenBank/DDBJ databases">
        <title>Genomic Encyclopedia of Type Strains, Phase III (KMG-III): the genomes of soil and plant-associated and newly described type strains.</title>
        <authorList>
            <person name="Whitman W."/>
        </authorList>
    </citation>
    <scope>NUCLEOTIDE SEQUENCE [LARGE SCALE GENOMIC DNA]</scope>
    <source>
        <strain evidence="1 2">CECT 3287</strain>
    </source>
</reference>
<keyword evidence="2" id="KW-1185">Reference proteome</keyword>
<dbReference type="EMBL" id="JACHXF010000012">
    <property type="protein sequence ID" value="MBB3097671.1"/>
    <property type="molecule type" value="Genomic_DNA"/>
</dbReference>
<name>A0A7W5AKB3_9ACTN</name>
<accession>A0A7W5AKB3</accession>
<organism evidence="1 2">
    <name type="scientific">Actinoplanes campanulatus</name>
    <dbReference type="NCBI Taxonomy" id="113559"/>
    <lineage>
        <taxon>Bacteria</taxon>
        <taxon>Bacillati</taxon>
        <taxon>Actinomycetota</taxon>
        <taxon>Actinomycetes</taxon>
        <taxon>Micromonosporales</taxon>
        <taxon>Micromonosporaceae</taxon>
        <taxon>Actinoplanes</taxon>
    </lineage>
</organism>
<dbReference type="RefSeq" id="WP_183223068.1">
    <property type="nucleotide sequence ID" value="NZ_BMPW01000019.1"/>
</dbReference>
<dbReference type="AlphaFoldDB" id="A0A7W5AKB3"/>
<protein>
    <submittedName>
        <fullName evidence="1">Uncharacterized protein</fullName>
    </submittedName>
</protein>
<evidence type="ECO:0000313" key="1">
    <source>
        <dbReference type="EMBL" id="MBB3097671.1"/>
    </source>
</evidence>
<sequence>MRATSDEDMGAVIVGSGKSGELWEELNPRQRSYLVVCYQHDQEISAATRGRPLRKSATVQRRELPFSVRADPAFAGYTPIQEQLRSLGIHDSGTGATLRALSDRGLLLLTEDQVEVFPLGLVPRLLVTLTRRGRACARAGLGEPPAAPSGSGELLSPWLWRSLLKVAAAGTEGLPETDLWGRSKFYLGVGFRPQGVDSRGLVDLVPVEEDVDGTSYVKEFRWRLTEEGRRHMNDHLADYRLRYPEIAVNQIADVDR</sequence>
<evidence type="ECO:0000313" key="2">
    <source>
        <dbReference type="Proteomes" id="UP000590749"/>
    </source>
</evidence>